<proteinExistence type="predicted"/>
<dbReference type="SMART" id="SM00635">
    <property type="entry name" value="BID_2"/>
    <property type="match status" value="1"/>
</dbReference>
<evidence type="ECO:0000313" key="3">
    <source>
        <dbReference type="EMBL" id="MBB2182050.1"/>
    </source>
</evidence>
<dbReference type="AlphaFoldDB" id="A0A839JX84"/>
<dbReference type="Proteomes" id="UP000574276">
    <property type="component" value="Unassembled WGS sequence"/>
</dbReference>
<feature type="domain" description="BIG2" evidence="2">
    <location>
        <begin position="42"/>
        <end position="116"/>
    </location>
</feature>
<gene>
    <name evidence="3" type="ORF">H0486_04075</name>
</gene>
<comment type="caution">
    <text evidence="3">The sequence shown here is derived from an EMBL/GenBank/DDBJ whole genome shotgun (WGS) entry which is preliminary data.</text>
</comment>
<dbReference type="InterPro" id="IPR003343">
    <property type="entry name" value="Big_2"/>
</dbReference>
<dbReference type="EMBL" id="JACEGA010000001">
    <property type="protein sequence ID" value="MBB2182050.1"/>
    <property type="molecule type" value="Genomic_DNA"/>
</dbReference>
<dbReference type="SUPFAM" id="SSF49373">
    <property type="entry name" value="Invasin/intimin cell-adhesion fragments"/>
    <property type="match status" value="2"/>
</dbReference>
<dbReference type="RefSeq" id="WP_228351783.1">
    <property type="nucleotide sequence ID" value="NZ_JACEGA010000001.1"/>
</dbReference>
<organism evidence="3 4">
    <name type="scientific">Variimorphobacter saccharofermentans</name>
    <dbReference type="NCBI Taxonomy" id="2755051"/>
    <lineage>
        <taxon>Bacteria</taxon>
        <taxon>Bacillati</taxon>
        <taxon>Bacillota</taxon>
        <taxon>Clostridia</taxon>
        <taxon>Lachnospirales</taxon>
        <taxon>Lachnospiraceae</taxon>
        <taxon>Variimorphobacter</taxon>
    </lineage>
</organism>
<evidence type="ECO:0000313" key="4">
    <source>
        <dbReference type="Proteomes" id="UP000574276"/>
    </source>
</evidence>
<reference evidence="3 4" key="1">
    <citation type="submission" date="2020-07" db="EMBL/GenBank/DDBJ databases">
        <title>Characterization and genome sequencing of isolate MD1, a novel member within the family Lachnospiraceae.</title>
        <authorList>
            <person name="Rettenmaier R."/>
            <person name="Di Bello L."/>
            <person name="Zinser C."/>
            <person name="Scheitz K."/>
            <person name="Liebl W."/>
            <person name="Zverlov V."/>
        </authorList>
    </citation>
    <scope>NUCLEOTIDE SEQUENCE [LARGE SCALE GENOMIC DNA]</scope>
    <source>
        <strain evidence="3 4">MD1</strain>
    </source>
</reference>
<feature type="chain" id="PRO_5032434681" evidence="1">
    <location>
        <begin position="34"/>
        <end position="292"/>
    </location>
</feature>
<keyword evidence="4" id="KW-1185">Reference proteome</keyword>
<protein>
    <submittedName>
        <fullName evidence="3">Ig-like domain-containing protein</fullName>
    </submittedName>
</protein>
<sequence>MIRKLLCKCFTTLCLLLLTAFLLPVFSINVATAKAGVVGKEKNEEYRLNLKSITLVKSKSYQLKVYNLGDNAKVSFKSSDSEIASVNDDGVVLANKVGTTTITVTIKDGNGQTPLTCDVTVGPPAFSVKFTKSRIIMGLGTTDFFNVILKPSNTAEVAKFSSYDSSIVNVSPGGRITANKLGLTYLFAEIDAKNADGSPKFAVCSVIVTNPEDTASFENYFNSHPELDMISEGELTNALDAFFNGKTDDVTNSKVEDVSKSEAVNKLNRYLEAKFDLAALRAKREAATANSK</sequence>
<dbReference type="Pfam" id="PF02368">
    <property type="entry name" value="Big_2"/>
    <property type="match status" value="1"/>
</dbReference>
<dbReference type="Gene3D" id="2.60.40.1080">
    <property type="match status" value="2"/>
</dbReference>
<feature type="signal peptide" evidence="1">
    <location>
        <begin position="1"/>
        <end position="33"/>
    </location>
</feature>
<accession>A0A839JX84</accession>
<evidence type="ECO:0000256" key="1">
    <source>
        <dbReference type="SAM" id="SignalP"/>
    </source>
</evidence>
<keyword evidence="1" id="KW-0732">Signal</keyword>
<dbReference type="InterPro" id="IPR008964">
    <property type="entry name" value="Invasin/intimin_cell_adhesion"/>
</dbReference>
<name>A0A839JX84_9FIRM</name>
<evidence type="ECO:0000259" key="2">
    <source>
        <dbReference type="SMART" id="SM00635"/>
    </source>
</evidence>